<reference evidence="2" key="1">
    <citation type="journal article" date="2019" name="Int. J. Syst. Evol. Microbiol.">
        <title>The Global Catalogue of Microorganisms (GCM) 10K type strain sequencing project: providing services to taxonomists for standard genome sequencing and annotation.</title>
        <authorList>
            <consortium name="The Broad Institute Genomics Platform"/>
            <consortium name="The Broad Institute Genome Sequencing Center for Infectious Disease"/>
            <person name="Wu L."/>
            <person name="Ma J."/>
        </authorList>
    </citation>
    <scope>NUCLEOTIDE SEQUENCE [LARGE SCALE GENOMIC DNA]</scope>
    <source>
        <strain evidence="2">KCTC 32239</strain>
    </source>
</reference>
<accession>A0ABQ3AR50</accession>
<keyword evidence="2" id="KW-1185">Reference proteome</keyword>
<dbReference type="EMBL" id="BMYZ01000001">
    <property type="protein sequence ID" value="GGY61468.1"/>
    <property type="molecule type" value="Genomic_DNA"/>
</dbReference>
<proteinExistence type="predicted"/>
<comment type="caution">
    <text evidence="1">The sequence shown here is derived from an EMBL/GenBank/DDBJ whole genome shotgun (WGS) entry which is preliminary data.</text>
</comment>
<dbReference type="Proteomes" id="UP000619761">
    <property type="component" value="Unassembled WGS sequence"/>
</dbReference>
<sequence length="99" mass="11034">MENSDSVKKTCSILGCNGTIFIFQKDRKIKCTAPKCNNEPAFTSKGNVKKIDGARCPKGKSFYIKCPICDATSCSLKDEPDDLDELFAEYKPDFSQPRL</sequence>
<organism evidence="1 2">
    <name type="scientific">Cellvibrio zantedeschiae</name>
    <dbReference type="NCBI Taxonomy" id="1237077"/>
    <lineage>
        <taxon>Bacteria</taxon>
        <taxon>Pseudomonadati</taxon>
        <taxon>Pseudomonadota</taxon>
        <taxon>Gammaproteobacteria</taxon>
        <taxon>Cellvibrionales</taxon>
        <taxon>Cellvibrionaceae</taxon>
        <taxon>Cellvibrio</taxon>
    </lineage>
</organism>
<protein>
    <submittedName>
        <fullName evidence="1">Uncharacterized protein</fullName>
    </submittedName>
</protein>
<name>A0ABQ3AR50_9GAMM</name>
<evidence type="ECO:0000313" key="2">
    <source>
        <dbReference type="Proteomes" id="UP000619761"/>
    </source>
</evidence>
<evidence type="ECO:0000313" key="1">
    <source>
        <dbReference type="EMBL" id="GGY61468.1"/>
    </source>
</evidence>
<gene>
    <name evidence="1" type="ORF">GCM10011613_01080</name>
</gene>